<dbReference type="PANTHER" id="PTHR35400:SF1">
    <property type="entry name" value="SLR1083 PROTEIN"/>
    <property type="match status" value="1"/>
</dbReference>
<reference evidence="5" key="4">
    <citation type="submission" date="2017-10" db="EMBL/GenBank/DDBJ databases">
        <authorList>
            <person name="Frank J."/>
        </authorList>
    </citation>
    <scope>NUCLEOTIDE SEQUENCE [LARGE SCALE GENOMIC DNA]</scope>
</reference>
<dbReference type="PANTHER" id="PTHR35400">
    <property type="entry name" value="SLR1083 PROTEIN"/>
    <property type="match status" value="1"/>
</dbReference>
<accession>Q1Q4Z8</accession>
<gene>
    <name evidence="3" type="ORF">KsCSTR_31330</name>
    <name evidence="4" type="ORF">KSMBR1_0299</name>
    <name evidence="2" type="ORF">kuste4325</name>
</gene>
<evidence type="ECO:0000313" key="3">
    <source>
        <dbReference type="EMBL" id="QII12512.1"/>
    </source>
</evidence>
<dbReference type="Proteomes" id="UP000221734">
    <property type="component" value="Chromosome Kuenenia_stuttgartiensis_MBR1"/>
</dbReference>
<dbReference type="CDD" id="cd06260">
    <property type="entry name" value="DUF820-like"/>
    <property type="match status" value="1"/>
</dbReference>
<organism evidence="2">
    <name type="scientific">Kuenenia stuttgartiensis</name>
    <dbReference type="NCBI Taxonomy" id="174633"/>
    <lineage>
        <taxon>Bacteria</taxon>
        <taxon>Pseudomonadati</taxon>
        <taxon>Planctomycetota</taxon>
        <taxon>Candidatus Brocadiia</taxon>
        <taxon>Candidatus Brocadiales</taxon>
        <taxon>Candidatus Brocadiaceae</taxon>
        <taxon>Candidatus Kuenenia</taxon>
    </lineage>
</organism>
<proteinExistence type="predicted"/>
<reference evidence="2" key="1">
    <citation type="journal article" date="2006" name="Nature">
        <title>Deciphering the evolution and metabolism of an anammox bacterium from a community genome.</title>
        <authorList>
            <person name="Strous M."/>
            <person name="Pelletier E."/>
            <person name="Mangenot S."/>
            <person name="Rattei T."/>
            <person name="Lehner A."/>
            <person name="Taylor M.W."/>
            <person name="Horn M."/>
            <person name="Daims H."/>
            <person name="Bartol-Mavel D."/>
            <person name="Wincker P."/>
            <person name="Barbe V."/>
            <person name="Fonknechten N."/>
            <person name="Vallenet D."/>
            <person name="Segurens B."/>
            <person name="Schenowitz-Truong C."/>
            <person name="Medigue C."/>
            <person name="Collingro A."/>
            <person name="Snel B."/>
            <person name="Dutilh B.E."/>
            <person name="OpDenCamp H.J.M."/>
            <person name="vanDerDrift C."/>
            <person name="Cirpus I."/>
            <person name="vanDePas-Schoonen K.T."/>
            <person name="Harhangi H.R."/>
            <person name="vanNiftrik L."/>
            <person name="Schmid M."/>
            <person name="Keltjens J."/>
            <person name="vanDeVossenberg J."/>
            <person name="Kartal B."/>
            <person name="Meier H."/>
            <person name="Frishman D."/>
            <person name="Huynen M.A."/>
            <person name="Mewes H."/>
            <person name="Weissenbach J."/>
            <person name="Jetten M.S.M."/>
            <person name="Wagner M."/>
            <person name="LePaslier D."/>
        </authorList>
    </citation>
    <scope>NUCLEOTIDE SEQUENCE</scope>
</reference>
<dbReference type="EMBL" id="LT934425">
    <property type="protein sequence ID" value="SOH02815.1"/>
    <property type="molecule type" value="Genomic_DNA"/>
</dbReference>
<dbReference type="Proteomes" id="UP000501926">
    <property type="component" value="Chromosome"/>
</dbReference>
<keyword evidence="5" id="KW-1185">Reference proteome</keyword>
<dbReference type="EMBL" id="CT573071">
    <property type="protein sequence ID" value="CAJ75087.1"/>
    <property type="molecule type" value="Genomic_DNA"/>
</dbReference>
<dbReference type="AlphaFoldDB" id="Q1Q4Z8"/>
<evidence type="ECO:0000313" key="6">
    <source>
        <dbReference type="Proteomes" id="UP000501926"/>
    </source>
</evidence>
<reference evidence="3 6" key="5">
    <citation type="submission" date="2020-02" db="EMBL/GenBank/DDBJ databases">
        <title>Newly sequenced genome of strain CSTR1 showed variability in Candidatus Kuenenia stuttgartiensis genomes.</title>
        <authorList>
            <person name="Ding C."/>
            <person name="Adrian L."/>
        </authorList>
    </citation>
    <scope>NUCLEOTIDE SEQUENCE [LARGE SCALE GENOMIC DNA]</scope>
    <source>
        <strain evidence="3 6">CSTR1</strain>
    </source>
</reference>
<protein>
    <recommendedName>
        <fullName evidence="1">Putative restriction endonuclease domain-containing protein</fullName>
    </recommendedName>
</protein>
<dbReference type="Pfam" id="PF05685">
    <property type="entry name" value="Uma2"/>
    <property type="match status" value="1"/>
</dbReference>
<dbReference type="KEGG" id="kst:KSMBR1_0299"/>
<reference evidence="2" key="2">
    <citation type="submission" date="2006-01" db="EMBL/GenBank/DDBJ databases">
        <authorList>
            <person name="Genoscope"/>
        </authorList>
    </citation>
    <scope>NUCLEOTIDE SEQUENCE</scope>
</reference>
<dbReference type="RefSeq" id="WP_099323730.1">
    <property type="nucleotide sequence ID" value="NZ_CP049055.1"/>
</dbReference>
<sequence>MNTALSIHRFNVKEYHRLIESNILHEDDRVELVEGRIIDMTPIGSRHAACVSRLNELFSEKLQKRAIVNIQNPLSLTEYSEPEPDITIIKRRPDFYAEQLPQPEDVLLIIEVADSSLAYDCETKIPLYAKANIKEVWLVNLIENIVQIYNEPTPEGYNIMMKRRYNQKISPENFPDITLTVSGILGLSI</sequence>
<name>Q1Q4Z8_KUEST</name>
<evidence type="ECO:0000259" key="1">
    <source>
        <dbReference type="Pfam" id="PF05685"/>
    </source>
</evidence>
<dbReference type="SUPFAM" id="SSF52980">
    <property type="entry name" value="Restriction endonuclease-like"/>
    <property type="match status" value="1"/>
</dbReference>
<evidence type="ECO:0000313" key="5">
    <source>
        <dbReference type="Proteomes" id="UP000221734"/>
    </source>
</evidence>
<dbReference type="InterPro" id="IPR008538">
    <property type="entry name" value="Uma2"/>
</dbReference>
<feature type="domain" description="Putative restriction endonuclease" evidence="1">
    <location>
        <begin position="13"/>
        <end position="181"/>
    </location>
</feature>
<dbReference type="InterPro" id="IPR012296">
    <property type="entry name" value="Nuclease_put_TT1808"/>
</dbReference>
<dbReference type="OrthoDB" id="9789502at2"/>
<dbReference type="InterPro" id="IPR011335">
    <property type="entry name" value="Restrct_endonuc-II-like"/>
</dbReference>
<evidence type="ECO:0000313" key="2">
    <source>
        <dbReference type="EMBL" id="CAJ75087.1"/>
    </source>
</evidence>
<dbReference type="Gene3D" id="3.90.1570.10">
    <property type="entry name" value="tt1808, chain A"/>
    <property type="match status" value="1"/>
</dbReference>
<dbReference type="EMBL" id="CP049055">
    <property type="protein sequence ID" value="QII12512.1"/>
    <property type="molecule type" value="Genomic_DNA"/>
</dbReference>
<evidence type="ECO:0000313" key="4">
    <source>
        <dbReference type="EMBL" id="SOH02815.1"/>
    </source>
</evidence>
<reference evidence="4" key="3">
    <citation type="submission" date="2017-10" db="EMBL/GenBank/DDBJ databases">
        <authorList>
            <person name="Banno H."/>
            <person name="Chua N.-H."/>
        </authorList>
    </citation>
    <scope>NUCLEOTIDE SEQUENCE [LARGE SCALE GENOMIC DNA]</scope>
    <source>
        <strain evidence="4">Kuenenia_mbr1_ru-nijmegen</strain>
    </source>
</reference>